<dbReference type="SMART" id="SM00448">
    <property type="entry name" value="REC"/>
    <property type="match status" value="1"/>
</dbReference>
<keyword evidence="1" id="KW-0597">Phosphoprotein</keyword>
<sequence length="165" mass="18535">MKGRQTTVTILMADDDEDDCLLARDALAESRLSNDLHIVSDGEELMDYLYHRGQYTNSQVSPRPGLILLDLNMPKKDGREALREIKADANLRKIPIVVLTTSRAEEDIYRTYDLGANSFIIKPVTFGSLVEVMKTIGKYWFEIVELPLEVVGAKNEQQSNQGSSS</sequence>
<dbReference type="InterPro" id="IPR001789">
    <property type="entry name" value="Sig_transdc_resp-reg_receiver"/>
</dbReference>
<dbReference type="PANTHER" id="PTHR44520:SF2">
    <property type="entry name" value="RESPONSE REGULATOR RCP1"/>
    <property type="match status" value="1"/>
</dbReference>
<dbReference type="RefSeq" id="WP_029633376.1">
    <property type="nucleotide sequence ID" value="NZ_JACJTA010000010.1"/>
</dbReference>
<proteinExistence type="predicted"/>
<dbReference type="InterPro" id="IPR052893">
    <property type="entry name" value="TCS_response_regulator"/>
</dbReference>
<dbReference type="SUPFAM" id="SSF52172">
    <property type="entry name" value="CheY-like"/>
    <property type="match status" value="1"/>
</dbReference>
<dbReference type="Pfam" id="PF00072">
    <property type="entry name" value="Response_reg"/>
    <property type="match status" value="1"/>
</dbReference>
<dbReference type="Proteomes" id="UP000660380">
    <property type="component" value="Unassembled WGS sequence"/>
</dbReference>
<dbReference type="PANTHER" id="PTHR44520">
    <property type="entry name" value="RESPONSE REGULATOR RCP1-RELATED"/>
    <property type="match status" value="1"/>
</dbReference>
<dbReference type="InterPro" id="IPR011006">
    <property type="entry name" value="CheY-like_superfamily"/>
</dbReference>
<organism evidence="3 4">
    <name type="scientific">Scytonema hofmannii FACHB-248</name>
    <dbReference type="NCBI Taxonomy" id="1842502"/>
    <lineage>
        <taxon>Bacteria</taxon>
        <taxon>Bacillati</taxon>
        <taxon>Cyanobacteriota</taxon>
        <taxon>Cyanophyceae</taxon>
        <taxon>Nostocales</taxon>
        <taxon>Scytonemataceae</taxon>
        <taxon>Scytonema</taxon>
    </lineage>
</organism>
<feature type="domain" description="Response regulatory" evidence="2">
    <location>
        <begin position="9"/>
        <end position="137"/>
    </location>
</feature>
<dbReference type="EMBL" id="JACJTA010000010">
    <property type="protein sequence ID" value="MBD2604250.1"/>
    <property type="molecule type" value="Genomic_DNA"/>
</dbReference>
<feature type="modified residue" description="4-aspartylphosphate" evidence="1">
    <location>
        <position position="70"/>
    </location>
</feature>
<reference evidence="3 4" key="1">
    <citation type="journal article" date="2020" name="ISME J.">
        <title>Comparative genomics reveals insights into cyanobacterial evolution and habitat adaptation.</title>
        <authorList>
            <person name="Chen M.Y."/>
            <person name="Teng W.K."/>
            <person name="Zhao L."/>
            <person name="Hu C.X."/>
            <person name="Zhou Y.K."/>
            <person name="Han B.P."/>
            <person name="Song L.R."/>
            <person name="Shu W.S."/>
        </authorList>
    </citation>
    <scope>NUCLEOTIDE SEQUENCE [LARGE SCALE GENOMIC DNA]</scope>
    <source>
        <strain evidence="3 4">FACHB-248</strain>
    </source>
</reference>
<dbReference type="Gene3D" id="3.40.50.2300">
    <property type="match status" value="1"/>
</dbReference>
<gene>
    <name evidence="3" type="ORF">H6G81_06825</name>
</gene>
<accession>A0ABR8GMF4</accession>
<dbReference type="CDD" id="cd17557">
    <property type="entry name" value="REC_Rcp-like"/>
    <property type="match status" value="1"/>
</dbReference>
<evidence type="ECO:0000259" key="2">
    <source>
        <dbReference type="PROSITE" id="PS50110"/>
    </source>
</evidence>
<evidence type="ECO:0000313" key="3">
    <source>
        <dbReference type="EMBL" id="MBD2604250.1"/>
    </source>
</evidence>
<dbReference type="PROSITE" id="PS50110">
    <property type="entry name" value="RESPONSE_REGULATORY"/>
    <property type="match status" value="1"/>
</dbReference>
<name>A0ABR8GMF4_9CYAN</name>
<protein>
    <submittedName>
        <fullName evidence="3">Response regulator</fullName>
    </submittedName>
</protein>
<evidence type="ECO:0000313" key="4">
    <source>
        <dbReference type="Proteomes" id="UP000660380"/>
    </source>
</evidence>
<comment type="caution">
    <text evidence="3">The sequence shown here is derived from an EMBL/GenBank/DDBJ whole genome shotgun (WGS) entry which is preliminary data.</text>
</comment>
<keyword evidence="4" id="KW-1185">Reference proteome</keyword>
<evidence type="ECO:0000256" key="1">
    <source>
        <dbReference type="PROSITE-ProRule" id="PRU00169"/>
    </source>
</evidence>